<reference evidence="2 3" key="1">
    <citation type="journal article" date="2023" name="Access Microbiol">
        <title>The genome of a steinernematid-associated Pseudomonas piscis bacterium encodes the biosynthesis of insect toxins.</title>
        <authorList>
            <person name="Awori R.M."/>
            <person name="Hendre P."/>
            <person name="Amugune N.O."/>
        </authorList>
    </citation>
    <scope>NUCLEOTIDE SEQUENCE [LARGE SCALE GENOMIC DNA]</scope>
    <source>
        <strain evidence="2 3">97</strain>
    </source>
</reference>
<dbReference type="Proteomes" id="UP001300348">
    <property type="component" value="Chromosome"/>
</dbReference>
<name>A0ABY9XLK0_9GAMM</name>
<protein>
    <recommendedName>
        <fullName evidence="4">YopX protein domain-containing protein</fullName>
    </recommendedName>
</protein>
<keyword evidence="1" id="KW-0472">Membrane</keyword>
<gene>
    <name evidence="2" type="ORF">QL112_007280</name>
</gene>
<proteinExistence type="predicted"/>
<dbReference type="GeneID" id="88855347"/>
<dbReference type="EMBL" id="CP133647">
    <property type="protein sequence ID" value="WNH03478.1"/>
    <property type="molecule type" value="Genomic_DNA"/>
</dbReference>
<evidence type="ECO:0000313" key="3">
    <source>
        <dbReference type="Proteomes" id="UP001300348"/>
    </source>
</evidence>
<feature type="transmembrane region" description="Helical" evidence="1">
    <location>
        <begin position="14"/>
        <end position="33"/>
    </location>
</feature>
<organism evidence="2 3">
    <name type="scientific">Xenorhabdus griffiniae</name>
    <dbReference type="NCBI Taxonomy" id="351672"/>
    <lineage>
        <taxon>Bacteria</taxon>
        <taxon>Pseudomonadati</taxon>
        <taxon>Pseudomonadota</taxon>
        <taxon>Gammaproteobacteria</taxon>
        <taxon>Enterobacterales</taxon>
        <taxon>Morganellaceae</taxon>
        <taxon>Xenorhabdus</taxon>
    </lineage>
</organism>
<keyword evidence="1" id="KW-0812">Transmembrane</keyword>
<accession>A0ABY9XLK0</accession>
<dbReference type="RefSeq" id="WP_189758176.1">
    <property type="nucleotide sequence ID" value="NZ_CAWPOQ010000223.1"/>
</dbReference>
<keyword evidence="1" id="KW-1133">Transmembrane helix</keyword>
<evidence type="ECO:0000313" key="2">
    <source>
        <dbReference type="EMBL" id="WNH03478.1"/>
    </source>
</evidence>
<sequence length="154" mass="17987">MENYKNYTMDRADLMLHPIIGGELILLNYVGFAQESRFKFLKKIEDWNSMDDTGRLKGVNLKEYLCNDVFIINEGSYIKDEVYLMDANNLDDFVGNYFKLNSGCFFDGDTFFISPLNKALIEFQHDGYVFLHKLPILLNEHGKAKILNRESMFK</sequence>
<evidence type="ECO:0000256" key="1">
    <source>
        <dbReference type="SAM" id="Phobius"/>
    </source>
</evidence>
<evidence type="ECO:0008006" key="4">
    <source>
        <dbReference type="Google" id="ProtNLM"/>
    </source>
</evidence>
<keyword evidence="3" id="KW-1185">Reference proteome</keyword>